<evidence type="ECO:0000259" key="1">
    <source>
        <dbReference type="Pfam" id="PF05099"/>
    </source>
</evidence>
<sequence>MLKRLIQAFATPTNQVESPAAERIPLAAAVLLLEVANTDGEFHPDEQALLGELLKEHFAVSQESLDGLLKLAEETRHSSRDLHQFTREINKGFTQVEKERIIEALWQLVYVDGRLDCYEDALMRQLGSLIGLSHRQLIEAKLRVTRS</sequence>
<dbReference type="Pfam" id="PF05099">
    <property type="entry name" value="TerB"/>
    <property type="match status" value="1"/>
</dbReference>
<dbReference type="OrthoDB" id="5402150at2"/>
<dbReference type="Gene3D" id="1.10.3680.10">
    <property type="entry name" value="TerB-like"/>
    <property type="match status" value="1"/>
</dbReference>
<evidence type="ECO:0000313" key="2">
    <source>
        <dbReference type="EMBL" id="SDZ89925.1"/>
    </source>
</evidence>
<protein>
    <submittedName>
        <fullName evidence="2">Uncharacterized conserved protein, tellurite resistance protein B (TerB) family</fullName>
    </submittedName>
</protein>
<dbReference type="Proteomes" id="UP000199409">
    <property type="component" value="Unassembled WGS sequence"/>
</dbReference>
<feature type="domain" description="Co-chaperone DjlA N-terminal" evidence="1">
    <location>
        <begin position="26"/>
        <end position="141"/>
    </location>
</feature>
<accession>A0A1H3WS06</accession>
<dbReference type="InterPro" id="IPR029024">
    <property type="entry name" value="TerB-like"/>
</dbReference>
<organism evidence="2 3">
    <name type="scientific">Desulfuromusa kysingii</name>
    <dbReference type="NCBI Taxonomy" id="37625"/>
    <lineage>
        <taxon>Bacteria</taxon>
        <taxon>Pseudomonadati</taxon>
        <taxon>Thermodesulfobacteriota</taxon>
        <taxon>Desulfuromonadia</taxon>
        <taxon>Desulfuromonadales</taxon>
        <taxon>Geopsychrobacteraceae</taxon>
        <taxon>Desulfuromusa</taxon>
    </lineage>
</organism>
<evidence type="ECO:0000313" key="3">
    <source>
        <dbReference type="Proteomes" id="UP000199409"/>
    </source>
</evidence>
<dbReference type="AlphaFoldDB" id="A0A1H3WS06"/>
<reference evidence="2 3" key="1">
    <citation type="submission" date="2016-10" db="EMBL/GenBank/DDBJ databases">
        <authorList>
            <person name="de Groot N.N."/>
        </authorList>
    </citation>
    <scope>NUCLEOTIDE SEQUENCE [LARGE SCALE GENOMIC DNA]</scope>
    <source>
        <strain evidence="2 3">DSM 7343</strain>
    </source>
</reference>
<keyword evidence="3" id="KW-1185">Reference proteome</keyword>
<dbReference type="CDD" id="cd07313">
    <property type="entry name" value="terB_like_2"/>
    <property type="match status" value="1"/>
</dbReference>
<dbReference type="SUPFAM" id="SSF158682">
    <property type="entry name" value="TerB-like"/>
    <property type="match status" value="1"/>
</dbReference>
<gene>
    <name evidence="2" type="ORF">SAMN05660420_00649</name>
</gene>
<dbReference type="STRING" id="37625.SAMN05660420_00649"/>
<dbReference type="InterPro" id="IPR007791">
    <property type="entry name" value="DjlA_N"/>
</dbReference>
<dbReference type="EMBL" id="FNQN01000002">
    <property type="protein sequence ID" value="SDZ89925.1"/>
    <property type="molecule type" value="Genomic_DNA"/>
</dbReference>
<proteinExistence type="predicted"/>
<dbReference type="RefSeq" id="WP_092344694.1">
    <property type="nucleotide sequence ID" value="NZ_FNQN01000002.1"/>
</dbReference>
<name>A0A1H3WS06_9BACT</name>